<gene>
    <name evidence="7" type="primary">shc</name>
    <name evidence="7" type="ORF">D3273_08460</name>
</gene>
<evidence type="ECO:0000259" key="6">
    <source>
        <dbReference type="Pfam" id="PF13249"/>
    </source>
</evidence>
<accession>A0A4Q2U6Y2</accession>
<dbReference type="EMBL" id="QYBB01000007">
    <property type="protein sequence ID" value="RYC32413.1"/>
    <property type="molecule type" value="Genomic_DNA"/>
</dbReference>
<dbReference type="SFLD" id="SFLDG01016">
    <property type="entry name" value="Prenyltransferase_Like_2"/>
    <property type="match status" value="1"/>
</dbReference>
<keyword evidence="3" id="KW-0677">Repeat</keyword>
<evidence type="ECO:0000256" key="3">
    <source>
        <dbReference type="ARBA" id="ARBA00022737"/>
    </source>
</evidence>
<dbReference type="InterPro" id="IPR032696">
    <property type="entry name" value="SQ_cyclase_C"/>
</dbReference>
<dbReference type="PANTHER" id="PTHR11764">
    <property type="entry name" value="TERPENE CYCLASE/MUTASE FAMILY MEMBER"/>
    <property type="match status" value="1"/>
</dbReference>
<dbReference type="CDD" id="cd02892">
    <property type="entry name" value="SQCY_1"/>
    <property type="match status" value="1"/>
</dbReference>
<dbReference type="Gene3D" id="1.50.10.20">
    <property type="match status" value="2"/>
</dbReference>
<protein>
    <submittedName>
        <fullName evidence="7">Squalene--hopene cyclase</fullName>
        <ecNumber evidence="7">5.4.99.17</ecNumber>
    </submittedName>
</protein>
<dbReference type="InterPro" id="IPR018333">
    <property type="entry name" value="Squalene_cyclase"/>
</dbReference>
<dbReference type="InterPro" id="IPR006400">
    <property type="entry name" value="Hopene-cyclase"/>
</dbReference>
<dbReference type="NCBIfam" id="TIGR01507">
    <property type="entry name" value="hopene_cyclase"/>
    <property type="match status" value="1"/>
</dbReference>
<dbReference type="EC" id="5.4.99.17" evidence="7"/>
<dbReference type="GO" id="GO:0016104">
    <property type="term" value="P:triterpenoid biosynthetic process"/>
    <property type="evidence" value="ECO:0007669"/>
    <property type="project" value="InterPro"/>
</dbReference>
<evidence type="ECO:0000259" key="5">
    <source>
        <dbReference type="Pfam" id="PF13243"/>
    </source>
</evidence>
<organism evidence="7 8">
    <name type="scientific">Lichenibacterium minor</name>
    <dbReference type="NCBI Taxonomy" id="2316528"/>
    <lineage>
        <taxon>Bacteria</taxon>
        <taxon>Pseudomonadati</taxon>
        <taxon>Pseudomonadota</taxon>
        <taxon>Alphaproteobacteria</taxon>
        <taxon>Hyphomicrobiales</taxon>
        <taxon>Lichenihabitantaceae</taxon>
        <taxon>Lichenibacterium</taxon>
    </lineage>
</organism>
<evidence type="ECO:0000256" key="4">
    <source>
        <dbReference type="ARBA" id="ARBA00023235"/>
    </source>
</evidence>
<dbReference type="Pfam" id="PF13249">
    <property type="entry name" value="SQHop_cyclase_N"/>
    <property type="match status" value="1"/>
</dbReference>
<keyword evidence="4 7" id="KW-0413">Isomerase</keyword>
<comment type="similarity">
    <text evidence="2">Belongs to the terpene cyclase/mutase family.</text>
</comment>
<reference evidence="7 8" key="2">
    <citation type="submission" date="2019-02" db="EMBL/GenBank/DDBJ databases">
        <title>'Lichenibacterium ramalinii' gen. nov. sp. nov., 'Lichenibacterium minor' gen. nov. sp. nov.</title>
        <authorList>
            <person name="Pankratov T."/>
        </authorList>
    </citation>
    <scope>NUCLEOTIDE SEQUENCE [LARGE SCALE GENOMIC DNA]</scope>
    <source>
        <strain evidence="7 8">RmlP026</strain>
    </source>
</reference>
<dbReference type="Proteomes" id="UP000290759">
    <property type="component" value="Unassembled WGS sequence"/>
</dbReference>
<dbReference type="InterPro" id="IPR002365">
    <property type="entry name" value="Terpene_synthase_CS"/>
</dbReference>
<dbReference type="OrthoDB" id="9758578at2"/>
<dbReference type="InterPro" id="IPR032697">
    <property type="entry name" value="SQ_cyclase_N"/>
</dbReference>
<reference evidence="7 8" key="1">
    <citation type="submission" date="2018-12" db="EMBL/GenBank/DDBJ databases">
        <authorList>
            <person name="Grouzdev D.S."/>
            <person name="Krutkina M.S."/>
        </authorList>
    </citation>
    <scope>NUCLEOTIDE SEQUENCE [LARGE SCALE GENOMIC DNA]</scope>
    <source>
        <strain evidence="7 8">RmlP026</strain>
    </source>
</reference>
<dbReference type="SUPFAM" id="SSF48239">
    <property type="entry name" value="Terpenoid cyclases/Protein prenyltransferases"/>
    <property type="match status" value="2"/>
</dbReference>
<evidence type="ECO:0000256" key="2">
    <source>
        <dbReference type="ARBA" id="ARBA00009755"/>
    </source>
</evidence>
<name>A0A4Q2U6Y2_9HYPH</name>
<comment type="caution">
    <text evidence="7">The sequence shown here is derived from an EMBL/GenBank/DDBJ whole genome shotgun (WGS) entry which is preliminary data.</text>
</comment>
<evidence type="ECO:0000313" key="8">
    <source>
        <dbReference type="Proteomes" id="UP000290759"/>
    </source>
</evidence>
<dbReference type="InterPro" id="IPR008930">
    <property type="entry name" value="Terpenoid_cyclase/PrenylTrfase"/>
</dbReference>
<dbReference type="RefSeq" id="WP_129225428.1">
    <property type="nucleotide sequence ID" value="NZ_QYBB01000007.1"/>
</dbReference>
<feature type="domain" description="Squalene cyclase C-terminal" evidence="5">
    <location>
        <begin position="324"/>
        <end position="645"/>
    </location>
</feature>
<dbReference type="NCBIfam" id="TIGR01787">
    <property type="entry name" value="squalene_cyclas"/>
    <property type="match status" value="1"/>
</dbReference>
<dbReference type="GO" id="GO:0005811">
    <property type="term" value="C:lipid droplet"/>
    <property type="evidence" value="ECO:0007669"/>
    <property type="project" value="InterPro"/>
</dbReference>
<dbReference type="AlphaFoldDB" id="A0A4Q2U6Y2"/>
<dbReference type="UniPathway" id="UPA00337"/>
<dbReference type="PROSITE" id="PS01074">
    <property type="entry name" value="TERPENE_SYNTHASES"/>
    <property type="match status" value="1"/>
</dbReference>
<comment type="pathway">
    <text evidence="1">Secondary metabolite biosynthesis; hopanoid biosynthesis.</text>
</comment>
<sequence length="658" mass="73217">MSFAVHVADTAARPSPSAMTGLDAAIARAASALLDEQRADGHYAFDLEADAAIPAEYIMVKHFLGESDPDMERRTANYLRRLQEPHGGWPMLAKGELNMSASVKSYFALKIAGDPVDAPHMVRAREAILAHGGAVNMNIFTRMMLAFFDIVPWSAVPVMPVEMMHAPLWFPINIWRFSYWARDTVVPLLVLMAKKPRAANPRRVGIDELFHVPPHAVKRWPKTANQVGFWGAFFVGLDKALRVVEPMFPKRSRDSAIGKAVDFLTERLNGDDGVGAIYPSIAYTLMMFHVLGYPEDHPDMIVARAALEKLVAQNGDEAFCQPCLSPIWDTVLAAHALLEAERDDSEGAERALDWLLPLQVLDFKGDWAVRRPDLRPGGWAFQYKNDHYVDLDDTAVVVMAMDRTRNKSGTRRFDVAIERAVEWVVGMQSTNGGWGAFDVDNTSYYLNHIPFADHGALLDPPTADVSARCLSMLGQLGYTADTSEAVRRGIDYLLKEQHPEGSWFGRWGVNYIYGTWSVLCAFNAVGVAPTHTAVRRGVDWLLKIQNADGGWGEADAGYALDYVEYVPNESTASQTAWAVIGLMAAGEVDNPAVKRGVAYLEKHQGEDGFWAEPHYTGTGFPRVFYLRYNGYAKFFPLWALSRYRNLRQGNTATVLHGM</sequence>
<dbReference type="GO" id="GO:0051007">
    <property type="term" value="F:squalene-hopene cyclase activity"/>
    <property type="evidence" value="ECO:0007669"/>
    <property type="project" value="UniProtKB-EC"/>
</dbReference>
<evidence type="ECO:0000313" key="7">
    <source>
        <dbReference type="EMBL" id="RYC32413.1"/>
    </source>
</evidence>
<evidence type="ECO:0000256" key="1">
    <source>
        <dbReference type="ARBA" id="ARBA00004999"/>
    </source>
</evidence>
<dbReference type="Pfam" id="PF13243">
    <property type="entry name" value="SQHop_cyclase_C"/>
    <property type="match status" value="1"/>
</dbReference>
<dbReference type="PANTHER" id="PTHR11764:SF20">
    <property type="entry name" value="LANOSTEROL SYNTHASE"/>
    <property type="match status" value="1"/>
</dbReference>
<feature type="domain" description="Squalene cyclase N-terminal" evidence="6">
    <location>
        <begin position="26"/>
        <end position="313"/>
    </location>
</feature>
<proteinExistence type="inferred from homology"/>
<keyword evidence="8" id="KW-1185">Reference proteome</keyword>